<evidence type="ECO:0000313" key="4">
    <source>
        <dbReference type="EMBL" id="KAK9762913.1"/>
    </source>
</evidence>
<dbReference type="InterPro" id="IPR048666">
    <property type="entry name" value="RedAm-like_C"/>
</dbReference>
<feature type="domain" description="6-phosphogluconate dehydrogenase NADP-binding" evidence="2">
    <location>
        <begin position="10"/>
        <end position="166"/>
    </location>
</feature>
<feature type="domain" description="NADPH-dependent reductive aminase-like C-terminal" evidence="3">
    <location>
        <begin position="170"/>
        <end position="294"/>
    </location>
</feature>
<evidence type="ECO:0000256" key="1">
    <source>
        <dbReference type="ARBA" id="ARBA00023002"/>
    </source>
</evidence>
<dbReference type="Gene3D" id="3.40.50.720">
    <property type="entry name" value="NAD(P)-binding Rossmann-like Domain"/>
    <property type="match status" value="1"/>
</dbReference>
<comment type="caution">
    <text evidence="4">The sequence shown here is derived from an EMBL/GenBank/DDBJ whole genome shotgun (WGS) entry which is preliminary data.</text>
</comment>
<evidence type="ECO:0000259" key="3">
    <source>
        <dbReference type="Pfam" id="PF21761"/>
    </source>
</evidence>
<dbReference type="InterPro" id="IPR006115">
    <property type="entry name" value="6PGDH_NADP-bd"/>
</dbReference>
<dbReference type="Proteomes" id="UP001479436">
    <property type="component" value="Unassembled WGS sequence"/>
</dbReference>
<accession>A0ABR2WN09</accession>
<keyword evidence="5" id="KW-1185">Reference proteome</keyword>
<evidence type="ECO:0000259" key="2">
    <source>
        <dbReference type="Pfam" id="PF03446"/>
    </source>
</evidence>
<evidence type="ECO:0000313" key="5">
    <source>
        <dbReference type="Proteomes" id="UP001479436"/>
    </source>
</evidence>
<dbReference type="EMBL" id="JASJQH010000786">
    <property type="protein sequence ID" value="KAK9762913.1"/>
    <property type="molecule type" value="Genomic_DNA"/>
</dbReference>
<sequence length="294" mass="31056">MLQANVPGEVTVLGLGDMGGVLAKVLLDNGCRVTVWNRTSKKAESLVRDGAILAPTVAAAVSSSPIVIICITDYKVTQSILEAPEVLPTLSGRLLVQLSTGTPQEARNSETWSHKQGAEYLDGAILATPVQVGKPHTPIVISGAQSAFQTSEPTLKILAGGLKYVGESVGAASAWDLGFLSYLWGSTLGVLHSARIFESEGIPLDTLGPMVTEVTPIIGEMMKHESDVINTEVYDKPQSSVNVCALSVGLLIKQAQEAGINSSIPTFAHDLFKKAMDAGYGDEEFGALIKVLRK</sequence>
<proteinExistence type="predicted"/>
<reference evidence="4 5" key="1">
    <citation type="submission" date="2023-04" db="EMBL/GenBank/DDBJ databases">
        <title>Genome of Basidiobolus ranarum AG-B5.</title>
        <authorList>
            <person name="Stajich J.E."/>
            <person name="Carter-House D."/>
            <person name="Gryganskyi A."/>
        </authorList>
    </citation>
    <scope>NUCLEOTIDE SEQUENCE [LARGE SCALE GENOMIC DNA]</scope>
    <source>
        <strain evidence="4 5">AG-B5</strain>
    </source>
</reference>
<keyword evidence="1" id="KW-0560">Oxidoreductase</keyword>
<gene>
    <name evidence="4" type="ORF">K7432_010875</name>
</gene>
<organism evidence="4 5">
    <name type="scientific">Basidiobolus ranarum</name>
    <dbReference type="NCBI Taxonomy" id="34480"/>
    <lineage>
        <taxon>Eukaryota</taxon>
        <taxon>Fungi</taxon>
        <taxon>Fungi incertae sedis</taxon>
        <taxon>Zoopagomycota</taxon>
        <taxon>Entomophthoromycotina</taxon>
        <taxon>Basidiobolomycetes</taxon>
        <taxon>Basidiobolales</taxon>
        <taxon>Basidiobolaceae</taxon>
        <taxon>Basidiobolus</taxon>
    </lineage>
</organism>
<name>A0ABR2WN09_9FUNG</name>
<dbReference type="InterPro" id="IPR013328">
    <property type="entry name" value="6PGD_dom2"/>
</dbReference>
<dbReference type="PIRSF" id="PIRSF000103">
    <property type="entry name" value="HIBADH"/>
    <property type="match status" value="1"/>
</dbReference>
<dbReference type="PANTHER" id="PTHR43580">
    <property type="entry name" value="OXIDOREDUCTASE GLYR1-RELATED"/>
    <property type="match status" value="1"/>
</dbReference>
<dbReference type="PANTHER" id="PTHR43580:SF2">
    <property type="entry name" value="CYTOKINE-LIKE NUCLEAR FACTOR N-PAC"/>
    <property type="match status" value="1"/>
</dbReference>
<dbReference type="InterPro" id="IPR036291">
    <property type="entry name" value="NAD(P)-bd_dom_sf"/>
</dbReference>
<dbReference type="Pfam" id="PF03446">
    <property type="entry name" value="NAD_binding_2"/>
    <property type="match status" value="1"/>
</dbReference>
<dbReference type="Gene3D" id="1.10.1040.10">
    <property type="entry name" value="N-(1-d-carboxylethyl)-l-norvaline Dehydrogenase, domain 2"/>
    <property type="match status" value="1"/>
</dbReference>
<dbReference type="InterPro" id="IPR051265">
    <property type="entry name" value="HIBADH-related_NP60_sf"/>
</dbReference>
<dbReference type="InterPro" id="IPR015815">
    <property type="entry name" value="HIBADH-related"/>
</dbReference>
<protein>
    <recommendedName>
        <fullName evidence="6">3-hydroxyisobutyrate dehydrogenase</fullName>
    </recommendedName>
</protein>
<evidence type="ECO:0008006" key="6">
    <source>
        <dbReference type="Google" id="ProtNLM"/>
    </source>
</evidence>
<dbReference type="SUPFAM" id="SSF51735">
    <property type="entry name" value="NAD(P)-binding Rossmann-fold domains"/>
    <property type="match status" value="1"/>
</dbReference>
<dbReference type="Pfam" id="PF21761">
    <property type="entry name" value="RedAm-like_C"/>
    <property type="match status" value="1"/>
</dbReference>